<evidence type="ECO:0000256" key="4">
    <source>
        <dbReference type="ARBA" id="ARBA00022679"/>
    </source>
</evidence>
<keyword evidence="3" id="KW-0328">Glycosyltransferase</keyword>
<sequence length="379" mass="43481">MKKILFFPLLDSLPSGHHQVANAVTEYMNKRSDVIVCKKIDVMSSWNSVIESLVTKTYLGWIQKNPKSYAWVYRKLAYKSKAERSYKHYELLFLKEMEKIIAEEKPDLIICTHAFPSYLVSKLKKSGACSIPLVNVYTDFFINDVWGRECVDYHFVPDISLKFHLIKKYGIGGKNILVTGIPIDESFYSTSLMKKADRELTILLSGGSAGLGKIREIIDNFNRVKGVQLYVLCGNNKQLYKEIFRRNEGNIHPLPYINSRRKMNELYDVADAIITKPGGVTISEAIKKKVPIFVHSALPGQEIINLKQLKEQGLVFTIEEGLDVAKQIKNVLRNEAKMEENQQSLERFSNAQDFREPEEIFHFINSVLDPSYVKVQQTM</sequence>
<comment type="subcellular location">
    <subcellularLocation>
        <location evidence="1">Membrane</location>
    </subcellularLocation>
</comment>
<dbReference type="InterPro" id="IPR050519">
    <property type="entry name" value="Glycosyltransf_28_UgtP"/>
</dbReference>
<feature type="domain" description="Diacylglycerol glucosyltransferase N-terminal" evidence="6">
    <location>
        <begin position="17"/>
        <end position="183"/>
    </location>
</feature>
<evidence type="ECO:0000313" key="7">
    <source>
        <dbReference type="EMBL" id="QDP39964.1"/>
    </source>
</evidence>
<feature type="domain" description="Glycosyl transferase family 28 C-terminal" evidence="5">
    <location>
        <begin position="201"/>
        <end position="344"/>
    </location>
</feature>
<dbReference type="KEGG" id="aqt:FN924_07170"/>
<dbReference type="GO" id="GO:0016020">
    <property type="term" value="C:membrane"/>
    <property type="evidence" value="ECO:0007669"/>
    <property type="project" value="UniProtKB-SubCell"/>
</dbReference>
<dbReference type="GO" id="GO:0009247">
    <property type="term" value="P:glycolipid biosynthetic process"/>
    <property type="evidence" value="ECO:0007669"/>
    <property type="project" value="InterPro"/>
</dbReference>
<dbReference type="SUPFAM" id="SSF53756">
    <property type="entry name" value="UDP-Glycosyltransferase/glycogen phosphorylase"/>
    <property type="match status" value="1"/>
</dbReference>
<gene>
    <name evidence="7" type="ORF">FN924_07170</name>
</gene>
<keyword evidence="8" id="KW-1185">Reference proteome</keyword>
<dbReference type="Pfam" id="PF04101">
    <property type="entry name" value="Glyco_tran_28_C"/>
    <property type="match status" value="1"/>
</dbReference>
<dbReference type="InterPro" id="IPR007235">
    <property type="entry name" value="Glyco_trans_28_C"/>
</dbReference>
<dbReference type="AlphaFoldDB" id="A0A516KEY6"/>
<dbReference type="GO" id="GO:0016758">
    <property type="term" value="F:hexosyltransferase activity"/>
    <property type="evidence" value="ECO:0007669"/>
    <property type="project" value="InterPro"/>
</dbReference>
<dbReference type="InterPro" id="IPR009695">
    <property type="entry name" value="Diacylglyc_glucosyltr_N"/>
</dbReference>
<accession>A0A516KEY6</accession>
<dbReference type="RefSeq" id="WP_143893074.1">
    <property type="nucleotide sequence ID" value="NZ_CP041666.1"/>
</dbReference>
<dbReference type="EMBL" id="CP041666">
    <property type="protein sequence ID" value="QDP39964.1"/>
    <property type="molecule type" value="Genomic_DNA"/>
</dbReference>
<comment type="similarity">
    <text evidence="2">Belongs to the glycosyltransferase 28 family.</text>
</comment>
<name>A0A516KEY6_9BACI</name>
<evidence type="ECO:0000259" key="5">
    <source>
        <dbReference type="Pfam" id="PF04101"/>
    </source>
</evidence>
<evidence type="ECO:0000259" key="6">
    <source>
        <dbReference type="Pfam" id="PF06925"/>
    </source>
</evidence>
<proteinExistence type="inferred from homology"/>
<dbReference type="Proteomes" id="UP000315215">
    <property type="component" value="Chromosome"/>
</dbReference>
<organism evidence="7 8">
    <name type="scientific">Radiobacillus deserti</name>
    <dbReference type="NCBI Taxonomy" id="2594883"/>
    <lineage>
        <taxon>Bacteria</taxon>
        <taxon>Bacillati</taxon>
        <taxon>Bacillota</taxon>
        <taxon>Bacilli</taxon>
        <taxon>Bacillales</taxon>
        <taxon>Bacillaceae</taxon>
        <taxon>Radiobacillus</taxon>
    </lineage>
</organism>
<dbReference type="Gene3D" id="3.40.50.2000">
    <property type="entry name" value="Glycogen Phosphorylase B"/>
    <property type="match status" value="1"/>
</dbReference>
<protein>
    <submittedName>
        <fullName evidence="7">Galactosyldiacylglycerol synthase</fullName>
    </submittedName>
</protein>
<evidence type="ECO:0000256" key="2">
    <source>
        <dbReference type="ARBA" id="ARBA00006962"/>
    </source>
</evidence>
<reference evidence="7 8" key="1">
    <citation type="submission" date="2019-07" db="EMBL/GenBank/DDBJ databases">
        <authorList>
            <person name="Li J."/>
        </authorList>
    </citation>
    <scope>NUCLEOTIDE SEQUENCE [LARGE SCALE GENOMIC DNA]</scope>
    <source>
        <strain evidence="7 8">TKL69</strain>
    </source>
</reference>
<evidence type="ECO:0000256" key="1">
    <source>
        <dbReference type="ARBA" id="ARBA00004370"/>
    </source>
</evidence>
<evidence type="ECO:0000256" key="3">
    <source>
        <dbReference type="ARBA" id="ARBA00022676"/>
    </source>
</evidence>
<keyword evidence="4" id="KW-0808">Transferase</keyword>
<dbReference type="OrthoDB" id="9815663at2"/>
<dbReference type="Pfam" id="PF06925">
    <property type="entry name" value="MGDG_synth"/>
    <property type="match status" value="1"/>
</dbReference>
<evidence type="ECO:0000313" key="8">
    <source>
        <dbReference type="Proteomes" id="UP000315215"/>
    </source>
</evidence>
<dbReference type="PANTHER" id="PTHR43025">
    <property type="entry name" value="MONOGALACTOSYLDIACYLGLYCEROL SYNTHASE"/>
    <property type="match status" value="1"/>
</dbReference>
<dbReference type="PANTHER" id="PTHR43025:SF3">
    <property type="entry name" value="MONOGALACTOSYLDIACYLGLYCEROL SYNTHASE 1, CHLOROPLASTIC"/>
    <property type="match status" value="1"/>
</dbReference>